<sequence>MNKPLANLVSLDSADYAKTKGMVSYVKKWLDAGVPIDGIGLTSCTALTALASTGVSEVAVTELDIEGASSESYLEVSVLSTLSLRNLLTYTGGQRLSRRQLLRRYHCLGCIRQGRFLTKSTKPKESRLTVIKDSWRSSTSPLLFDSNYQAKDAYNAIIDAL</sequence>
<dbReference type="InterPro" id="IPR017853">
    <property type="entry name" value="GH"/>
</dbReference>
<evidence type="ECO:0000256" key="8">
    <source>
        <dbReference type="ARBA" id="ARBA00023326"/>
    </source>
</evidence>
<accession>A0AAN4YS72</accession>
<evidence type="ECO:0000256" key="2">
    <source>
        <dbReference type="ARBA" id="ARBA00004851"/>
    </source>
</evidence>
<evidence type="ECO:0000259" key="9">
    <source>
        <dbReference type="Pfam" id="PF00331"/>
    </source>
</evidence>
<comment type="caution">
    <text evidence="10">The sequence shown here is derived from an EMBL/GenBank/DDBJ whole genome shotgun (WGS) entry which is preliminary data.</text>
</comment>
<comment type="pathway">
    <text evidence="2">Glycan degradation; xylan degradation.</text>
</comment>
<dbReference type="InterPro" id="IPR001000">
    <property type="entry name" value="GH10_dom"/>
</dbReference>
<keyword evidence="7" id="KW-0119">Carbohydrate metabolism</keyword>
<name>A0AAN4YS72_ASPOZ</name>
<dbReference type="Proteomes" id="UP001165205">
    <property type="component" value="Unassembled WGS sequence"/>
</dbReference>
<evidence type="ECO:0000256" key="6">
    <source>
        <dbReference type="ARBA" id="ARBA00022801"/>
    </source>
</evidence>
<proteinExistence type="inferred from homology"/>
<dbReference type="GO" id="GO:0045493">
    <property type="term" value="P:xylan catabolic process"/>
    <property type="evidence" value="ECO:0007669"/>
    <property type="project" value="UniProtKB-KW"/>
</dbReference>
<evidence type="ECO:0000256" key="5">
    <source>
        <dbReference type="ARBA" id="ARBA00022651"/>
    </source>
</evidence>
<evidence type="ECO:0000256" key="1">
    <source>
        <dbReference type="ARBA" id="ARBA00000681"/>
    </source>
</evidence>
<reference evidence="10" key="1">
    <citation type="submission" date="2023-04" db="EMBL/GenBank/DDBJ databases">
        <title>Aspergillus oryzae NBRC 4228.</title>
        <authorList>
            <person name="Ichikawa N."/>
            <person name="Sato H."/>
            <person name="Tonouchi N."/>
        </authorList>
    </citation>
    <scope>NUCLEOTIDE SEQUENCE</scope>
    <source>
        <strain evidence="10">NBRC 4228</strain>
    </source>
</reference>
<dbReference type="AlphaFoldDB" id="A0AAN4YS72"/>
<evidence type="ECO:0000313" key="10">
    <source>
        <dbReference type="EMBL" id="GMG33963.1"/>
    </source>
</evidence>
<keyword evidence="6" id="KW-0378">Hydrolase</keyword>
<gene>
    <name evidence="10" type="ORF">Aory04_000939000</name>
</gene>
<comment type="similarity">
    <text evidence="3">Belongs to the glycosyl hydrolase 10 (cellulase F) family.</text>
</comment>
<evidence type="ECO:0000256" key="3">
    <source>
        <dbReference type="ARBA" id="ARBA00007495"/>
    </source>
</evidence>
<dbReference type="Gene3D" id="3.20.20.80">
    <property type="entry name" value="Glycosidases"/>
    <property type="match status" value="1"/>
</dbReference>
<keyword evidence="8" id="KW-0624">Polysaccharide degradation</keyword>
<dbReference type="Pfam" id="PF00331">
    <property type="entry name" value="Glyco_hydro_10"/>
    <property type="match status" value="2"/>
</dbReference>
<comment type="catalytic activity">
    <reaction evidence="1">
        <text>Endohydrolysis of (1-&gt;4)-beta-D-xylosidic linkages in xylans.</text>
        <dbReference type="EC" id="3.2.1.8"/>
    </reaction>
</comment>
<evidence type="ECO:0000256" key="4">
    <source>
        <dbReference type="ARBA" id="ARBA00012590"/>
    </source>
</evidence>
<feature type="domain" description="GH10" evidence="9">
    <location>
        <begin position="14"/>
        <end position="72"/>
    </location>
</feature>
<feature type="domain" description="GH10" evidence="9">
    <location>
        <begin position="132"/>
        <end position="160"/>
    </location>
</feature>
<protein>
    <recommendedName>
        <fullName evidence="4">endo-1,4-beta-xylanase</fullName>
        <ecNumber evidence="4">3.2.1.8</ecNumber>
    </recommendedName>
</protein>
<dbReference type="EC" id="3.2.1.8" evidence="4"/>
<evidence type="ECO:0000313" key="11">
    <source>
        <dbReference type="Proteomes" id="UP001165205"/>
    </source>
</evidence>
<dbReference type="EMBL" id="BSYA01000128">
    <property type="protein sequence ID" value="GMG33963.1"/>
    <property type="molecule type" value="Genomic_DNA"/>
</dbReference>
<evidence type="ECO:0000256" key="7">
    <source>
        <dbReference type="ARBA" id="ARBA00023277"/>
    </source>
</evidence>
<keyword evidence="5" id="KW-0858">Xylan degradation</keyword>
<dbReference type="SUPFAM" id="SSF51445">
    <property type="entry name" value="(Trans)glycosidases"/>
    <property type="match status" value="1"/>
</dbReference>
<dbReference type="GO" id="GO:0031176">
    <property type="term" value="F:endo-1,4-beta-xylanase activity"/>
    <property type="evidence" value="ECO:0007669"/>
    <property type="project" value="UniProtKB-EC"/>
</dbReference>
<organism evidence="10 11">
    <name type="scientific">Aspergillus oryzae</name>
    <name type="common">Yellow koji mold</name>
    <dbReference type="NCBI Taxonomy" id="5062"/>
    <lineage>
        <taxon>Eukaryota</taxon>
        <taxon>Fungi</taxon>
        <taxon>Dikarya</taxon>
        <taxon>Ascomycota</taxon>
        <taxon>Pezizomycotina</taxon>
        <taxon>Eurotiomycetes</taxon>
        <taxon>Eurotiomycetidae</taxon>
        <taxon>Eurotiales</taxon>
        <taxon>Aspergillaceae</taxon>
        <taxon>Aspergillus</taxon>
        <taxon>Aspergillus subgen. Circumdati</taxon>
    </lineage>
</organism>